<organism evidence="3 4">
    <name type="scientific">Streptomyces mimosae</name>
    <dbReference type="NCBI Taxonomy" id="2586635"/>
    <lineage>
        <taxon>Bacteria</taxon>
        <taxon>Bacillati</taxon>
        <taxon>Actinomycetota</taxon>
        <taxon>Actinomycetes</taxon>
        <taxon>Kitasatosporales</taxon>
        <taxon>Streptomycetaceae</taxon>
        <taxon>Streptomyces</taxon>
    </lineage>
</organism>
<dbReference type="CDD" id="cd01741">
    <property type="entry name" value="GATase1_1"/>
    <property type="match status" value="1"/>
</dbReference>
<keyword evidence="4" id="KW-1185">Reference proteome</keyword>
<dbReference type="GO" id="GO:0016740">
    <property type="term" value="F:transferase activity"/>
    <property type="evidence" value="ECO:0007669"/>
    <property type="project" value="UniProtKB-KW"/>
</dbReference>
<evidence type="ECO:0000313" key="4">
    <source>
        <dbReference type="Proteomes" id="UP000314251"/>
    </source>
</evidence>
<feature type="domain" description="Glutamine amidotransferase" evidence="2">
    <location>
        <begin position="52"/>
        <end position="187"/>
    </location>
</feature>
<dbReference type="PANTHER" id="PTHR42695:SF5">
    <property type="entry name" value="GLUTAMINE AMIDOTRANSFERASE YLR126C-RELATED"/>
    <property type="match status" value="1"/>
</dbReference>
<dbReference type="PROSITE" id="PS51273">
    <property type="entry name" value="GATASE_TYPE_1"/>
    <property type="match status" value="1"/>
</dbReference>
<protein>
    <submittedName>
        <fullName evidence="3">Type 1 glutamine amidotransferase</fullName>
    </submittedName>
</protein>
<dbReference type="SUPFAM" id="SSF52317">
    <property type="entry name" value="Class I glutamine amidotransferase-like"/>
    <property type="match status" value="1"/>
</dbReference>
<dbReference type="InterPro" id="IPR017926">
    <property type="entry name" value="GATASE"/>
</dbReference>
<dbReference type="Pfam" id="PF00117">
    <property type="entry name" value="GATase"/>
    <property type="match status" value="1"/>
</dbReference>
<dbReference type="GO" id="GO:0005829">
    <property type="term" value="C:cytosol"/>
    <property type="evidence" value="ECO:0007669"/>
    <property type="project" value="TreeGrafter"/>
</dbReference>
<gene>
    <name evidence="3" type="ORF">FH607_019775</name>
</gene>
<keyword evidence="3" id="KW-0315">Glutamine amidotransferase</keyword>
<evidence type="ECO:0000313" key="3">
    <source>
        <dbReference type="EMBL" id="KAB8162886.1"/>
    </source>
</evidence>
<reference evidence="3" key="1">
    <citation type="submission" date="2019-10" db="EMBL/GenBank/DDBJ databases">
        <title>Nonomuraea sp. nov., isolated from Phyllanthus amarus.</title>
        <authorList>
            <person name="Klykleung N."/>
            <person name="Tanasupawat S."/>
        </authorList>
    </citation>
    <scope>NUCLEOTIDE SEQUENCE [LARGE SCALE GENOMIC DNA]</scope>
    <source>
        <strain evidence="3">3MP-10</strain>
    </source>
</reference>
<dbReference type="EMBL" id="VDLY02000013">
    <property type="protein sequence ID" value="KAB8162886.1"/>
    <property type="molecule type" value="Genomic_DNA"/>
</dbReference>
<dbReference type="Gene3D" id="3.40.50.880">
    <property type="match status" value="1"/>
</dbReference>
<dbReference type="RefSeq" id="WP_139670423.1">
    <property type="nucleotide sequence ID" value="NZ_VDLY02000013.1"/>
</dbReference>
<dbReference type="InterPro" id="IPR029062">
    <property type="entry name" value="Class_I_gatase-like"/>
</dbReference>
<dbReference type="PANTHER" id="PTHR42695">
    <property type="entry name" value="GLUTAMINE AMIDOTRANSFERASE YLR126C-RELATED"/>
    <property type="match status" value="1"/>
</dbReference>
<evidence type="ECO:0000259" key="2">
    <source>
        <dbReference type="Pfam" id="PF00117"/>
    </source>
</evidence>
<dbReference type="InterPro" id="IPR044992">
    <property type="entry name" value="ChyE-like"/>
</dbReference>
<dbReference type="Proteomes" id="UP000314251">
    <property type="component" value="Unassembled WGS sequence"/>
</dbReference>
<evidence type="ECO:0000256" key="1">
    <source>
        <dbReference type="SAM" id="MobiDB-lite"/>
    </source>
</evidence>
<name>A0A5N6A4P8_9ACTN</name>
<accession>A0A5N6A4P8</accession>
<feature type="region of interest" description="Disordered" evidence="1">
    <location>
        <begin position="105"/>
        <end position="131"/>
    </location>
</feature>
<feature type="compositionally biased region" description="Basic and acidic residues" evidence="1">
    <location>
        <begin position="108"/>
        <end position="127"/>
    </location>
</feature>
<comment type="caution">
    <text evidence="3">The sequence shown here is derived from an EMBL/GenBank/DDBJ whole genome shotgun (WGS) entry which is preliminary data.</text>
</comment>
<proteinExistence type="predicted"/>
<dbReference type="OrthoDB" id="5196541at2"/>
<dbReference type="AlphaFoldDB" id="A0A5N6A4P8"/>
<sequence length="244" mass="25651">MTAAPRSAPRVLLVVNHERSGAGRLLGWLPEEGLTLAEVQGPDVPEDPGGHDAVVLLGGGFLPDDDARRPWLARERRLARRAVADGVPLLGICLGAQLLAAAHGGTVRGDHGTPERGSHPVTRRPEAADDPLFGPLPATFPVIQNHRDQITHLPPGAVHLASSPLCPVQAFRLGPSAWGTQFHPEVGADRLAHWDAAALADGGLDLPALRAEAERREPESARAARRLVAHFAAVVRASAGAGAR</sequence>